<accession>A0ABR3A9I1</accession>
<evidence type="ECO:0000256" key="2">
    <source>
        <dbReference type="ARBA" id="ARBA00023242"/>
    </source>
</evidence>
<evidence type="ECO:0000313" key="6">
    <source>
        <dbReference type="Proteomes" id="UP001437256"/>
    </source>
</evidence>
<sequence length="312" mass="34323">MSKSWLLKAEPDSRIVKGKDVKFSVDDFESVKTSPWEGVRNYEARNLMKEMKTGDKALFYHSNCKNPGIAAFAEVSKEAYPDYTAWDESHPYYDAKSNKESPKWFMVDLTFTSRANHFIPLSLLRYIANIGSGSGLPEQLAYIGDEGVKAIKAMDLVTRGRLSVQRVDDHAWKIIGLLADKGGWDGLPLDKKPSTSTPKASASAGSQGATPAKRTATPRTKRAAAPASGKAAKNKKKAKDESDNEDAGDAYQASEPSSEDNYESDEGSDYGKSKSKRGASSRGTKRKTRGKADDDDDDYTGRSSRRKNQRKN</sequence>
<dbReference type="InterPro" id="IPR015947">
    <property type="entry name" value="PUA-like_sf"/>
</dbReference>
<dbReference type="InterPro" id="IPR052181">
    <property type="entry name" value="5hmC_binding"/>
</dbReference>
<protein>
    <recommendedName>
        <fullName evidence="4">EVE domain-containing protein</fullName>
    </recommendedName>
</protein>
<name>A0ABR3A9I1_9AGAR</name>
<gene>
    <name evidence="5" type="ORF">AAF712_002745</name>
</gene>
<feature type="region of interest" description="Disordered" evidence="3">
    <location>
        <begin position="186"/>
        <end position="312"/>
    </location>
</feature>
<dbReference type="PANTHER" id="PTHR14087">
    <property type="entry name" value="THYMOCYTE NUCLEAR PROTEIN 1"/>
    <property type="match status" value="1"/>
</dbReference>
<reference evidence="5 6" key="1">
    <citation type="submission" date="2024-05" db="EMBL/GenBank/DDBJ databases">
        <title>A draft genome resource for the thread blight pathogen Marasmius tenuissimus strain MS-2.</title>
        <authorList>
            <person name="Yulfo-Soto G.E."/>
            <person name="Baruah I.K."/>
            <person name="Amoako-Attah I."/>
            <person name="Bukari Y."/>
            <person name="Meinhardt L.W."/>
            <person name="Bailey B.A."/>
            <person name="Cohen S.P."/>
        </authorList>
    </citation>
    <scope>NUCLEOTIDE SEQUENCE [LARGE SCALE GENOMIC DNA]</scope>
    <source>
        <strain evidence="5 6">MS-2</strain>
    </source>
</reference>
<keyword evidence="6" id="KW-1185">Reference proteome</keyword>
<evidence type="ECO:0000256" key="3">
    <source>
        <dbReference type="SAM" id="MobiDB-lite"/>
    </source>
</evidence>
<feature type="compositionally biased region" description="Low complexity" evidence="3">
    <location>
        <begin position="194"/>
        <end position="231"/>
    </location>
</feature>
<evidence type="ECO:0000313" key="5">
    <source>
        <dbReference type="EMBL" id="KAL0070253.1"/>
    </source>
</evidence>
<dbReference type="PANTHER" id="PTHR14087:SF7">
    <property type="entry name" value="THYMOCYTE NUCLEAR PROTEIN 1"/>
    <property type="match status" value="1"/>
</dbReference>
<dbReference type="CDD" id="cd21133">
    <property type="entry name" value="EVE"/>
    <property type="match status" value="1"/>
</dbReference>
<dbReference type="SUPFAM" id="SSF88697">
    <property type="entry name" value="PUA domain-like"/>
    <property type="match status" value="1"/>
</dbReference>
<comment type="caution">
    <text evidence="5">The sequence shown here is derived from an EMBL/GenBank/DDBJ whole genome shotgun (WGS) entry which is preliminary data.</text>
</comment>
<dbReference type="Gene3D" id="3.10.590.10">
    <property type="entry name" value="ph1033 like domains"/>
    <property type="match status" value="1"/>
</dbReference>
<feature type="domain" description="EVE" evidence="4">
    <location>
        <begin position="4"/>
        <end position="175"/>
    </location>
</feature>
<comment type="subcellular location">
    <subcellularLocation>
        <location evidence="1">Nucleus</location>
    </subcellularLocation>
</comment>
<dbReference type="Proteomes" id="UP001437256">
    <property type="component" value="Unassembled WGS sequence"/>
</dbReference>
<dbReference type="Pfam" id="PF01878">
    <property type="entry name" value="EVE"/>
    <property type="match status" value="1"/>
</dbReference>
<evidence type="ECO:0000259" key="4">
    <source>
        <dbReference type="Pfam" id="PF01878"/>
    </source>
</evidence>
<organism evidence="5 6">
    <name type="scientific">Marasmius tenuissimus</name>
    <dbReference type="NCBI Taxonomy" id="585030"/>
    <lineage>
        <taxon>Eukaryota</taxon>
        <taxon>Fungi</taxon>
        <taxon>Dikarya</taxon>
        <taxon>Basidiomycota</taxon>
        <taxon>Agaricomycotina</taxon>
        <taxon>Agaricomycetes</taxon>
        <taxon>Agaricomycetidae</taxon>
        <taxon>Agaricales</taxon>
        <taxon>Marasmiineae</taxon>
        <taxon>Marasmiaceae</taxon>
        <taxon>Marasmius</taxon>
    </lineage>
</organism>
<dbReference type="InterPro" id="IPR002740">
    <property type="entry name" value="EVE_domain"/>
</dbReference>
<feature type="compositionally biased region" description="Basic residues" evidence="3">
    <location>
        <begin position="303"/>
        <end position="312"/>
    </location>
</feature>
<dbReference type="EMBL" id="JBBXMP010000008">
    <property type="protein sequence ID" value="KAL0070253.1"/>
    <property type="molecule type" value="Genomic_DNA"/>
</dbReference>
<evidence type="ECO:0000256" key="1">
    <source>
        <dbReference type="ARBA" id="ARBA00004123"/>
    </source>
</evidence>
<dbReference type="InterPro" id="IPR047197">
    <property type="entry name" value="THYN1-like_EVE"/>
</dbReference>
<feature type="compositionally biased region" description="Basic residues" evidence="3">
    <location>
        <begin position="273"/>
        <end position="289"/>
    </location>
</feature>
<keyword evidence="2" id="KW-0539">Nucleus</keyword>
<proteinExistence type="predicted"/>
<feature type="compositionally biased region" description="Acidic residues" evidence="3">
    <location>
        <begin position="257"/>
        <end position="268"/>
    </location>
</feature>